<dbReference type="InterPro" id="IPR013096">
    <property type="entry name" value="Cupin_2"/>
</dbReference>
<dbReference type="PIRSF" id="PIRSF019307">
    <property type="entry name" value="UCP019307"/>
    <property type="match status" value="1"/>
</dbReference>
<name>A0A1Q9R6T0_PSEPU</name>
<dbReference type="AlphaFoldDB" id="A0A1Q9R6T0"/>
<evidence type="ECO:0000259" key="1">
    <source>
        <dbReference type="Pfam" id="PF07883"/>
    </source>
</evidence>
<dbReference type="Proteomes" id="UP000186736">
    <property type="component" value="Unassembled WGS sequence"/>
</dbReference>
<dbReference type="SUPFAM" id="SSF51182">
    <property type="entry name" value="RmlC-like cupins"/>
    <property type="match status" value="1"/>
</dbReference>
<dbReference type="InterPro" id="IPR014710">
    <property type="entry name" value="RmlC-like_jellyroll"/>
</dbReference>
<evidence type="ECO:0000313" key="3">
    <source>
        <dbReference type="Proteomes" id="UP000186736"/>
    </source>
</evidence>
<proteinExistence type="predicted"/>
<evidence type="ECO:0000313" key="2">
    <source>
        <dbReference type="EMBL" id="OLS63025.1"/>
    </source>
</evidence>
<dbReference type="Gene3D" id="2.60.120.10">
    <property type="entry name" value="Jelly Rolls"/>
    <property type="match status" value="1"/>
</dbReference>
<protein>
    <recommendedName>
        <fullName evidence="1">Cupin type-2 domain-containing protein</fullName>
    </recommendedName>
</protein>
<dbReference type="Pfam" id="PF07883">
    <property type="entry name" value="Cupin_2"/>
    <property type="match status" value="1"/>
</dbReference>
<reference evidence="2 3" key="1">
    <citation type="submission" date="2016-10" db="EMBL/GenBank/DDBJ databases">
        <title>Genome Sequence of Pseudomonas putida GM4FR.</title>
        <authorList>
            <person name="Poehlein A."/>
            <person name="Wemheuer F."/>
            <person name="Hollensteiner J."/>
            <person name="Wemheuer B."/>
        </authorList>
    </citation>
    <scope>NUCLEOTIDE SEQUENCE [LARGE SCALE GENOMIC DNA]</scope>
    <source>
        <strain evidence="2 3">GM4FR</strain>
    </source>
</reference>
<gene>
    <name evidence="2" type="ORF">PSEMO_19610</name>
</gene>
<sequence length="181" mass="19706">MHAFDDLQRGLEHVRQLYFHDDGSTPNSHLPVLHYHLRSTNGAALADAFGALFSENQWIPLWRAGIYDYHHYHSTAHEALAVVHGRARVTLGGESGQTLSLEPGDVLVLPAGTGHRCVECSKDFLVVGAYPRGQEDYDIQRPGSGNHADSQGRIARVPLPEADPLGGVEGPLMTAWGPQVS</sequence>
<feature type="domain" description="Cupin type-2" evidence="1">
    <location>
        <begin position="70"/>
        <end position="118"/>
    </location>
</feature>
<accession>A0A1Q9R6T0</accession>
<organism evidence="2 3">
    <name type="scientific">Pseudomonas putida</name>
    <name type="common">Arthrobacter siderocapsulatus</name>
    <dbReference type="NCBI Taxonomy" id="303"/>
    <lineage>
        <taxon>Bacteria</taxon>
        <taxon>Pseudomonadati</taxon>
        <taxon>Pseudomonadota</taxon>
        <taxon>Gammaproteobacteria</taxon>
        <taxon>Pseudomonadales</taxon>
        <taxon>Pseudomonadaceae</taxon>
        <taxon>Pseudomonas</taxon>
    </lineage>
</organism>
<dbReference type="PANTHER" id="PTHR36448">
    <property type="entry name" value="BLR7373 PROTEIN"/>
    <property type="match status" value="1"/>
</dbReference>
<dbReference type="OrthoDB" id="9791759at2"/>
<dbReference type="InterPro" id="IPR047121">
    <property type="entry name" value="YjiB-like"/>
</dbReference>
<dbReference type="InterPro" id="IPR014500">
    <property type="entry name" value="UCP019307_cupin"/>
</dbReference>
<comment type="caution">
    <text evidence="2">The sequence shown here is derived from an EMBL/GenBank/DDBJ whole genome shotgun (WGS) entry which is preliminary data.</text>
</comment>
<dbReference type="InterPro" id="IPR011051">
    <property type="entry name" value="RmlC_Cupin_sf"/>
</dbReference>
<dbReference type="RefSeq" id="WP_075802907.1">
    <property type="nucleotide sequence ID" value="NZ_MKZO01000014.1"/>
</dbReference>
<dbReference type="PANTHER" id="PTHR36448:SF2">
    <property type="entry name" value="CUPIN TYPE-1 DOMAIN-CONTAINING PROTEIN"/>
    <property type="match status" value="1"/>
</dbReference>
<dbReference type="CDD" id="cd02219">
    <property type="entry name" value="cupin_YjlB-like"/>
    <property type="match status" value="1"/>
</dbReference>
<dbReference type="EMBL" id="MKZO01000014">
    <property type="protein sequence ID" value="OLS63025.1"/>
    <property type="molecule type" value="Genomic_DNA"/>
</dbReference>